<organism evidence="2 3">
    <name type="scientific">Tetradesmus obliquus</name>
    <name type="common">Green alga</name>
    <name type="synonym">Acutodesmus obliquus</name>
    <dbReference type="NCBI Taxonomy" id="3088"/>
    <lineage>
        <taxon>Eukaryota</taxon>
        <taxon>Viridiplantae</taxon>
        <taxon>Chlorophyta</taxon>
        <taxon>core chlorophytes</taxon>
        <taxon>Chlorophyceae</taxon>
        <taxon>CS clade</taxon>
        <taxon>Sphaeropleales</taxon>
        <taxon>Scenedesmaceae</taxon>
        <taxon>Tetradesmus</taxon>
    </lineage>
</organism>
<name>A0A383W2D8_TETOB</name>
<dbReference type="InterPro" id="IPR032675">
    <property type="entry name" value="LRR_dom_sf"/>
</dbReference>
<reference evidence="2 3" key="1">
    <citation type="submission" date="2016-10" db="EMBL/GenBank/DDBJ databases">
        <authorList>
            <person name="Cai Z."/>
        </authorList>
    </citation>
    <scope>NUCLEOTIDE SEQUENCE [LARGE SCALE GENOMIC DNA]</scope>
</reference>
<proteinExistence type="predicted"/>
<evidence type="ECO:0000313" key="2">
    <source>
        <dbReference type="EMBL" id="SZX71390.1"/>
    </source>
</evidence>
<dbReference type="Proteomes" id="UP000256970">
    <property type="component" value="Unassembled WGS sequence"/>
</dbReference>
<dbReference type="AlphaFoldDB" id="A0A383W2D8"/>
<dbReference type="EMBL" id="FNXT01001049">
    <property type="protein sequence ID" value="SZX71390.1"/>
    <property type="molecule type" value="Genomic_DNA"/>
</dbReference>
<dbReference type="GO" id="GO:0005930">
    <property type="term" value="C:axoneme"/>
    <property type="evidence" value="ECO:0007669"/>
    <property type="project" value="UniProtKB-SubCell"/>
</dbReference>
<evidence type="ECO:0000313" key="3">
    <source>
        <dbReference type="Proteomes" id="UP000256970"/>
    </source>
</evidence>
<dbReference type="SUPFAM" id="SSF52058">
    <property type="entry name" value="L domain-like"/>
    <property type="match status" value="1"/>
</dbReference>
<protein>
    <submittedName>
        <fullName evidence="2">Uncharacterized protein</fullName>
    </submittedName>
</protein>
<evidence type="ECO:0000256" key="1">
    <source>
        <dbReference type="ARBA" id="ARBA00004430"/>
    </source>
</evidence>
<gene>
    <name evidence="2" type="ORF">BQ4739_LOCUS11542</name>
</gene>
<dbReference type="Gene3D" id="3.80.10.10">
    <property type="entry name" value="Ribonuclease Inhibitor"/>
    <property type="match status" value="1"/>
</dbReference>
<sequence length="431" mass="46862">MLDLSSPPAQRYETTALQPIARLQQLTELRLGRVRPSQLLAVQLPNRLQQLDVTVDVEWDPQALLGLADWLRQYGCVVRYLRLLDVKNKTPSWPAHEGFETQMWFDAMVAVADALESAEAPLAAVTATHEAGGGTANSAAEGTLAVQHAAGAASCNSWRMQTLCCHPGSGPHCAIGLPGLLFQQLPAATLTQLVCGLHFHEPQHLAALCGLTALRSLRLLPVLFDVVECSSSVLSPMSALRQLTALHVERVSVQQLAQLQLPQLRRLDVSIRSKGRAALADHQQQDEEDDLQDSGQLPQLQLGHLTSLTYLDCSGKLLPLDELPVSLRSVKCYIDYVPWMHDVGIKAGAYSMQPLLKLSLLEELDMNLNKAPPALEELQQLTCLQQLKVVRYQDHAAGACLATMINQAWGALALTRLELHGSTGGSGSACT</sequence>
<keyword evidence="3" id="KW-1185">Reference proteome</keyword>
<comment type="subcellular location">
    <subcellularLocation>
        <location evidence="1">Cytoplasm</location>
        <location evidence="1">Cytoskeleton</location>
        <location evidence="1">Cilium axoneme</location>
    </subcellularLocation>
</comment>
<accession>A0A383W2D8</accession>